<accession>A0A1G9DCC0</accession>
<dbReference type="PANTHER" id="PTHR39186:SF1">
    <property type="entry name" value="DUF2071 DOMAIN-CONTAINING PROTEIN"/>
    <property type="match status" value="1"/>
</dbReference>
<dbReference type="STRING" id="1075417.SAMN05421823_10373"/>
<dbReference type="Pfam" id="PF09844">
    <property type="entry name" value="DUF2071"/>
    <property type="match status" value="1"/>
</dbReference>
<dbReference type="InterPro" id="IPR018644">
    <property type="entry name" value="DUF2071"/>
</dbReference>
<dbReference type="EMBL" id="FNFO01000003">
    <property type="protein sequence ID" value="SDK61538.1"/>
    <property type="molecule type" value="Genomic_DNA"/>
</dbReference>
<dbReference type="OrthoDB" id="1421826at2"/>
<proteinExistence type="predicted"/>
<evidence type="ECO:0000313" key="1">
    <source>
        <dbReference type="EMBL" id="SDK61538.1"/>
    </source>
</evidence>
<sequence>MPHLPFVFLKAQWRKLIMANYELPPKMLASYLPAGTQPDLFEGRAYMSLVGFLFERTKILGIPAPFHQHFEEFNLRFYATNQLGAERKRAVVFQSEMVPKPLIPLVANTLFNERYFYRPMRHRNHVVGDRLEVAYEWKHNQQWEGMRVQAENRLRDIPEGSLEEFITEHYWGYAGHSPQKTWEYAVEHPRWQSYPVLDFELNADLPALYGKKLGQLLQQPPASVYLLEGSEARIRWRQPLPVQEAVLA</sequence>
<keyword evidence="2" id="KW-1185">Reference proteome</keyword>
<evidence type="ECO:0000313" key="2">
    <source>
        <dbReference type="Proteomes" id="UP000198510"/>
    </source>
</evidence>
<dbReference type="AlphaFoldDB" id="A0A1G9DCC0"/>
<dbReference type="RefSeq" id="WP_089680946.1">
    <property type="nucleotide sequence ID" value="NZ_FNFO01000003.1"/>
</dbReference>
<organism evidence="1 2">
    <name type="scientific">Catalinimonas alkaloidigena</name>
    <dbReference type="NCBI Taxonomy" id="1075417"/>
    <lineage>
        <taxon>Bacteria</taxon>
        <taxon>Pseudomonadati</taxon>
        <taxon>Bacteroidota</taxon>
        <taxon>Cytophagia</taxon>
        <taxon>Cytophagales</taxon>
        <taxon>Catalimonadaceae</taxon>
        <taxon>Catalinimonas</taxon>
    </lineage>
</organism>
<name>A0A1G9DCC0_9BACT</name>
<reference evidence="1 2" key="1">
    <citation type="submission" date="2016-10" db="EMBL/GenBank/DDBJ databases">
        <authorList>
            <person name="de Groot N.N."/>
        </authorList>
    </citation>
    <scope>NUCLEOTIDE SEQUENCE [LARGE SCALE GENOMIC DNA]</scope>
    <source>
        <strain evidence="1 2">DSM 25186</strain>
    </source>
</reference>
<protein>
    <recommendedName>
        <fullName evidence="3">DUF2071 domain-containing protein</fullName>
    </recommendedName>
</protein>
<dbReference type="PANTHER" id="PTHR39186">
    <property type="entry name" value="DUF2071 FAMILY PROTEIN"/>
    <property type="match status" value="1"/>
</dbReference>
<dbReference type="Proteomes" id="UP000198510">
    <property type="component" value="Unassembled WGS sequence"/>
</dbReference>
<gene>
    <name evidence="1" type="ORF">SAMN05421823_10373</name>
</gene>
<evidence type="ECO:0008006" key="3">
    <source>
        <dbReference type="Google" id="ProtNLM"/>
    </source>
</evidence>